<organism evidence="1 2">
    <name type="scientific">Candidatus Propionivibrio aalborgensis</name>
    <dbReference type="NCBI Taxonomy" id="1860101"/>
    <lineage>
        <taxon>Bacteria</taxon>
        <taxon>Pseudomonadati</taxon>
        <taxon>Pseudomonadota</taxon>
        <taxon>Betaproteobacteria</taxon>
        <taxon>Rhodocyclales</taxon>
        <taxon>Rhodocyclaceae</taxon>
        <taxon>Propionivibrio</taxon>
    </lineage>
</organism>
<evidence type="ECO:0000313" key="1">
    <source>
        <dbReference type="EMBL" id="SBT08903.1"/>
    </source>
</evidence>
<sequence>MAQRSVQSVANNPIVFRNQNPHALLSVNTVRKDFVSHYL</sequence>
<accession>A0A1A8XXX5</accession>
<reference evidence="1 2" key="1">
    <citation type="submission" date="2016-06" db="EMBL/GenBank/DDBJ databases">
        <authorList>
            <person name="Kjaerup R.B."/>
            <person name="Dalgaard T.S."/>
            <person name="Juul-Madsen H.R."/>
        </authorList>
    </citation>
    <scope>NUCLEOTIDE SEQUENCE [LARGE SCALE GENOMIC DNA]</scope>
    <source>
        <strain evidence="1">2</strain>
    </source>
</reference>
<protein>
    <submittedName>
        <fullName evidence="1">Uncharacterized protein</fullName>
    </submittedName>
</protein>
<dbReference type="AlphaFoldDB" id="A0A1A8XXX5"/>
<evidence type="ECO:0000313" key="2">
    <source>
        <dbReference type="Proteomes" id="UP000199600"/>
    </source>
</evidence>
<proteinExistence type="predicted"/>
<keyword evidence="2" id="KW-1185">Reference proteome</keyword>
<gene>
    <name evidence="1" type="ORF">PROAA_2930006</name>
</gene>
<dbReference type="EMBL" id="FLQY01000216">
    <property type="protein sequence ID" value="SBT08903.1"/>
    <property type="molecule type" value="Genomic_DNA"/>
</dbReference>
<dbReference type="Proteomes" id="UP000199600">
    <property type="component" value="Unassembled WGS sequence"/>
</dbReference>
<name>A0A1A8XXX5_9RHOO</name>